<dbReference type="GO" id="GO:0030705">
    <property type="term" value="P:cytoskeleton-dependent intracellular transport"/>
    <property type="evidence" value="ECO:0007669"/>
    <property type="project" value="TreeGrafter"/>
</dbReference>
<dbReference type="GO" id="GO:0005737">
    <property type="term" value="C:cytoplasm"/>
    <property type="evidence" value="ECO:0007669"/>
    <property type="project" value="TreeGrafter"/>
</dbReference>
<evidence type="ECO:0000313" key="2">
    <source>
        <dbReference type="Ensembl" id="ENSENLP00000001918.1"/>
    </source>
</evidence>
<dbReference type="Proteomes" id="UP000472264">
    <property type="component" value="Chromosome 1"/>
</dbReference>
<accession>A0A665T5P1</accession>
<evidence type="ECO:0000256" key="1">
    <source>
        <dbReference type="SAM" id="MobiDB-lite"/>
    </source>
</evidence>
<feature type="region of interest" description="Disordered" evidence="1">
    <location>
        <begin position="234"/>
        <end position="261"/>
    </location>
</feature>
<proteinExistence type="predicted"/>
<dbReference type="PANTHER" id="PTHR18947:SF30">
    <property type="entry name" value="GIRDIN"/>
    <property type="match status" value="1"/>
</dbReference>
<reference evidence="2" key="1">
    <citation type="submission" date="2021-04" db="EMBL/GenBank/DDBJ databases">
        <authorList>
            <consortium name="Wellcome Sanger Institute Data Sharing"/>
        </authorList>
    </citation>
    <scope>NUCLEOTIDE SEQUENCE [LARGE SCALE GENOMIC DNA]</scope>
</reference>
<dbReference type="GO" id="GO:0008017">
    <property type="term" value="F:microtubule binding"/>
    <property type="evidence" value="ECO:0007669"/>
    <property type="project" value="TreeGrafter"/>
</dbReference>
<dbReference type="Ensembl" id="ENSENLT00000002090.1">
    <property type="protein sequence ID" value="ENSENLP00000001918.1"/>
    <property type="gene ID" value="ENSENLG00000001061.1"/>
</dbReference>
<dbReference type="PANTHER" id="PTHR18947">
    <property type="entry name" value="HOOK PROTEINS"/>
    <property type="match status" value="1"/>
</dbReference>
<protein>
    <submittedName>
        <fullName evidence="2">Uncharacterized protein</fullName>
    </submittedName>
</protein>
<reference evidence="2" key="3">
    <citation type="submission" date="2025-09" db="UniProtKB">
        <authorList>
            <consortium name="Ensembl"/>
        </authorList>
    </citation>
    <scope>IDENTIFICATION</scope>
</reference>
<dbReference type="GO" id="GO:0005813">
    <property type="term" value="C:centrosome"/>
    <property type="evidence" value="ECO:0007669"/>
    <property type="project" value="TreeGrafter"/>
</dbReference>
<dbReference type="InParanoid" id="A0A665T5P1"/>
<dbReference type="AlphaFoldDB" id="A0A665T5P1"/>
<dbReference type="SUPFAM" id="SSF116907">
    <property type="entry name" value="Hook domain"/>
    <property type="match status" value="1"/>
</dbReference>
<keyword evidence="3" id="KW-1185">Reference proteome</keyword>
<dbReference type="InterPro" id="IPR036872">
    <property type="entry name" value="CH_dom_sf"/>
</dbReference>
<dbReference type="Gene3D" id="1.10.418.10">
    <property type="entry name" value="Calponin-like domain"/>
    <property type="match status" value="1"/>
</dbReference>
<name>A0A665T5P1_ECHNA</name>
<dbReference type="GO" id="GO:0051959">
    <property type="term" value="F:dynein light intermediate chain binding"/>
    <property type="evidence" value="ECO:0007669"/>
    <property type="project" value="TreeGrafter"/>
</dbReference>
<sequence>MTTVLNLQYAQALTTKAPWSLKQAFAKQFQWLSFPHQGDWPRSEPSSTSWLCFYTCVEAAAMCYTYIHSLLFQAIWLNPKKSFTECCLAKLCLSSSFSAHLCQPFCFSFLQDNLRQLIMIPLPNVLLLGRTPYCGMMKIFHLHFQCEKKEEYIESIQTLDFDTKAAIAAHIQELTHSHENVLDLQWLESSEMNPDEVEAIARNMAAHLRHVLEQRDTHLETIAELMQEKEGVVSLLNSPSSPQSGSYSPSIQQQTGSQQHLAVELADSKAKIRRLRQEL</sequence>
<reference evidence="2" key="2">
    <citation type="submission" date="2025-08" db="UniProtKB">
        <authorList>
            <consortium name="Ensembl"/>
        </authorList>
    </citation>
    <scope>IDENTIFICATION</scope>
</reference>
<feature type="compositionally biased region" description="Low complexity" evidence="1">
    <location>
        <begin position="238"/>
        <end position="254"/>
    </location>
</feature>
<organism evidence="2 3">
    <name type="scientific">Echeneis naucrates</name>
    <name type="common">Live sharksucker</name>
    <dbReference type="NCBI Taxonomy" id="173247"/>
    <lineage>
        <taxon>Eukaryota</taxon>
        <taxon>Metazoa</taxon>
        <taxon>Chordata</taxon>
        <taxon>Craniata</taxon>
        <taxon>Vertebrata</taxon>
        <taxon>Euteleostomi</taxon>
        <taxon>Actinopterygii</taxon>
        <taxon>Neopterygii</taxon>
        <taxon>Teleostei</taxon>
        <taxon>Neoteleostei</taxon>
        <taxon>Acanthomorphata</taxon>
        <taxon>Carangaria</taxon>
        <taxon>Carangiformes</taxon>
        <taxon>Echeneidae</taxon>
        <taxon>Echeneis</taxon>
    </lineage>
</organism>
<dbReference type="GO" id="GO:0031122">
    <property type="term" value="P:cytoplasmic microtubule organization"/>
    <property type="evidence" value="ECO:0007669"/>
    <property type="project" value="TreeGrafter"/>
</dbReference>
<evidence type="ECO:0000313" key="3">
    <source>
        <dbReference type="Proteomes" id="UP000472264"/>
    </source>
</evidence>